<organism evidence="1">
    <name type="scientific">marine metagenome</name>
    <dbReference type="NCBI Taxonomy" id="408172"/>
    <lineage>
        <taxon>unclassified sequences</taxon>
        <taxon>metagenomes</taxon>
        <taxon>ecological metagenomes</taxon>
    </lineage>
</organism>
<dbReference type="AlphaFoldDB" id="A0A383B0L3"/>
<name>A0A383B0L3_9ZZZZ</name>
<feature type="non-terminal residue" evidence="1">
    <location>
        <position position="215"/>
    </location>
</feature>
<accession>A0A383B0L3</accession>
<sequence length="215" mass="25550">MTEKATFEILPIEDIDFDFDNPRVNDMFERLTDPDVEHYRIELADRSSKYRGLQQSILAHGFIFNPIILQKLESGRYKCIEGNTRLNFYNEFSESDDQKIRDKNQYAWKQIPAFVYPTGSEEENKIFHEIRLQAHLVGPRPWKAVNKARYIYNLRNQDILSWDEIKEKVGGSLKDLQSSYKAYEVYENNFKPLYDEPWMAEKNKFSGIKEFIKPT</sequence>
<dbReference type="CDD" id="cd16387">
    <property type="entry name" value="ParB_N_Srx"/>
    <property type="match status" value="1"/>
</dbReference>
<proteinExistence type="predicted"/>
<reference evidence="1" key="1">
    <citation type="submission" date="2018-05" db="EMBL/GenBank/DDBJ databases">
        <authorList>
            <person name="Lanie J.A."/>
            <person name="Ng W.-L."/>
            <person name="Kazmierczak K.M."/>
            <person name="Andrzejewski T.M."/>
            <person name="Davidsen T.M."/>
            <person name="Wayne K.J."/>
            <person name="Tettelin H."/>
            <person name="Glass J.I."/>
            <person name="Rusch D."/>
            <person name="Podicherti R."/>
            <person name="Tsui H.-C.T."/>
            <person name="Winkler M.E."/>
        </authorList>
    </citation>
    <scope>NUCLEOTIDE SEQUENCE</scope>
</reference>
<dbReference type="EMBL" id="UINC01196633">
    <property type="protein sequence ID" value="SVE13726.1"/>
    <property type="molecule type" value="Genomic_DNA"/>
</dbReference>
<evidence type="ECO:0000313" key="1">
    <source>
        <dbReference type="EMBL" id="SVE13726.1"/>
    </source>
</evidence>
<gene>
    <name evidence="1" type="ORF">METZ01_LOCUS466580</name>
</gene>
<protein>
    <submittedName>
        <fullName evidence="1">Uncharacterized protein</fullName>
    </submittedName>
</protein>